<dbReference type="PANTHER" id="PTHR23086">
    <property type="entry name" value="PHOSPHATIDYLINOSITOL-4-PHOSPHATE 5-KINASE"/>
    <property type="match status" value="1"/>
</dbReference>
<dbReference type="GO" id="GO:0005886">
    <property type="term" value="C:plasma membrane"/>
    <property type="evidence" value="ECO:0007669"/>
    <property type="project" value="TreeGrafter"/>
</dbReference>
<keyword evidence="2" id="KW-0175">Coiled coil</keyword>
<dbReference type="InterPro" id="IPR002498">
    <property type="entry name" value="PInositol-4-P-4/5-kinase_core"/>
</dbReference>
<feature type="compositionally biased region" description="Low complexity" evidence="3">
    <location>
        <begin position="22"/>
        <end position="38"/>
    </location>
</feature>
<feature type="region of interest" description="Disordered" evidence="3">
    <location>
        <begin position="1"/>
        <end position="53"/>
    </location>
</feature>
<evidence type="ECO:0000256" key="2">
    <source>
        <dbReference type="SAM" id="Coils"/>
    </source>
</evidence>
<dbReference type="GeneID" id="14867916"/>
<protein>
    <submittedName>
        <fullName evidence="5">Phosphatidylinositol-4-phosphate 5-kinase family protein</fullName>
    </submittedName>
</protein>
<evidence type="ECO:0000313" key="6">
    <source>
        <dbReference type="Proteomes" id="UP000007797"/>
    </source>
</evidence>
<dbReference type="RefSeq" id="XP_004352328.1">
    <property type="nucleotide sequence ID" value="XM_004352276.1"/>
</dbReference>
<feature type="compositionally biased region" description="Basic residues" evidence="3">
    <location>
        <begin position="1"/>
        <end position="10"/>
    </location>
</feature>
<accession>F4Q8A3</accession>
<feature type="compositionally biased region" description="Basic and acidic residues" evidence="3">
    <location>
        <begin position="515"/>
        <end position="526"/>
    </location>
</feature>
<name>F4Q8A3_CACFS</name>
<keyword evidence="1" id="KW-0067">ATP-binding</keyword>
<sequence length="1053" mass="118634">MSSKKFKSKLKGTPSPQPPSSPSSSSTSSSPSSPSSSPSQPPKNNNNKATPSKLLQQQQIIKNNLKNDKRANTLMKKSQLFAKSIAVIGDQGSFLHTLLTSVLMQYECRVHMISIETAATDASTRLSSSVINPSELKEADNNDLFEQTYINVFDTKSTEELAKVTSRLVDIIEDIDYVIVCFEWTQYKEMYRKLDIVSTCCRTAITNNNNYNNNSNNNNSSGVAGATAAAESGNPYIENNTYTKKPPTIIVSFPIGIEDEGGSNKSIESMFDGMPTSFLFYSALMQWLFVGPPRYNEEIELMINEENDQGCYWLDCDDLIKVIVEILLLKTENANRLHVLTGKECLTGKEIATILYNETNIIVHDYGNVVNKQLAEVEQEQDEQTIQTQASLMELQKHFFNYLRSPISTIVSPDIELFLGQPTILSEFISKCSNTQLFTIISEKEKENEKLKEKENEKEKEKGIEKIKEIEKEKEKEKELLNNINTCTDKESEINNNNNLSPLEISTPIVQSPQQKEDLSVGDDKSSTSSSSNNQPSSSSTPSSTTAAAAQSSSSSSFAYKVVSSPFTFLKYSKAFIEETIYKPANKKKEDNSETNTWILLLSNGFKRMLEDLPSPDISIGSSRNRGLSSGNLSSSFSEMTPEEYTTQSTYEVLDDYQLTWQFTTYAPKVFQKIRSFYNVEHFLKCHQDIVEFIEVTTIGRSGSFFFKSKDEKYFIKTIPHNEFLTFTKIFQSYHQHIDKHPNSLLPRFYGLFRLKGKLHVANSNGNDAYRERDIVFVIMENLFYSHSTMLELSEKYDLKGSTVGRYVDIDELDCTNTVPTLKDLNLKRKIHIGPCRVLLQTQLEIDTDWMQSHYICDYSLLLGIHVCNKSTSPSARPASYSPSSSSSSINAAAHHHQRDISFFKKDLNGIQSCTSKTHKKYITLIPIKNLKSGKSTLPQENGNGGGDPTPPPTAKMDTMTVHTSDQPGYDIASSGEESGNELDDTKKQQHEDEEDTELIYFIGLIDTLTTYDMKKRGEHAIKSVIFDRNQISAISPKDYRSRFIAYTNNIID</sequence>
<keyword evidence="1" id="KW-0808">Transferase</keyword>
<feature type="domain" description="PIPK" evidence="4">
    <location>
        <begin position="602"/>
        <end position="1052"/>
    </location>
</feature>
<dbReference type="PROSITE" id="PS51455">
    <property type="entry name" value="PIPK"/>
    <property type="match status" value="1"/>
</dbReference>
<dbReference type="GO" id="GO:0016308">
    <property type="term" value="F:1-phosphatidylinositol-4-phosphate 5-kinase activity"/>
    <property type="evidence" value="ECO:0007669"/>
    <property type="project" value="TreeGrafter"/>
</dbReference>
<dbReference type="Proteomes" id="UP000007797">
    <property type="component" value="Unassembled WGS sequence"/>
</dbReference>
<keyword evidence="6" id="KW-1185">Reference proteome</keyword>
<reference evidence="6" key="1">
    <citation type="journal article" date="2011" name="Genome Res.">
        <title>Phylogeny-wide analysis of social amoeba genomes highlights ancient origins for complex intercellular communication.</title>
        <authorList>
            <person name="Heidel A.J."/>
            <person name="Lawal H.M."/>
            <person name="Felder M."/>
            <person name="Schilde C."/>
            <person name="Helps N.R."/>
            <person name="Tunggal B."/>
            <person name="Rivero F."/>
            <person name="John U."/>
            <person name="Schleicher M."/>
            <person name="Eichinger L."/>
            <person name="Platzer M."/>
            <person name="Noegel A.A."/>
            <person name="Schaap P."/>
            <person name="Gloeckner G."/>
        </authorList>
    </citation>
    <scope>NUCLEOTIDE SEQUENCE [LARGE SCALE GENOMIC DNA]</scope>
    <source>
        <strain evidence="6">SH3</strain>
    </source>
</reference>
<dbReference type="OMA" id="WLDCDDL"/>
<keyword evidence="1" id="KW-0418">Kinase</keyword>
<dbReference type="CDD" id="cd00139">
    <property type="entry name" value="PIPKc"/>
    <property type="match status" value="1"/>
</dbReference>
<organism evidence="5 6">
    <name type="scientific">Cavenderia fasciculata</name>
    <name type="common">Slime mold</name>
    <name type="synonym">Dictyostelium fasciculatum</name>
    <dbReference type="NCBI Taxonomy" id="261658"/>
    <lineage>
        <taxon>Eukaryota</taxon>
        <taxon>Amoebozoa</taxon>
        <taxon>Evosea</taxon>
        <taxon>Eumycetozoa</taxon>
        <taxon>Dictyostelia</taxon>
        <taxon>Acytosteliales</taxon>
        <taxon>Cavenderiaceae</taxon>
        <taxon>Cavenderia</taxon>
    </lineage>
</organism>
<feature type="region of interest" description="Disordered" evidence="3">
    <location>
        <begin position="512"/>
        <end position="547"/>
    </location>
</feature>
<keyword evidence="1" id="KW-0547">Nucleotide-binding</keyword>
<dbReference type="PANTHER" id="PTHR23086:SF63">
    <property type="entry name" value="PHOSPHATIDYLINOSITOL-4-PHOSPHATE 5-KINASE FAMILY PROTEIN"/>
    <property type="match status" value="1"/>
</dbReference>
<dbReference type="InterPro" id="IPR027483">
    <property type="entry name" value="PInositol-4-P-4/5-kinase_C_sf"/>
</dbReference>
<dbReference type="InterPro" id="IPR023610">
    <property type="entry name" value="PInositol-4/5-P-5/4-kinase"/>
</dbReference>
<dbReference type="KEGG" id="dfa:DFA_09675"/>
<dbReference type="STRING" id="1054147.F4Q8A3"/>
<feature type="compositionally biased region" description="Low complexity" evidence="3">
    <location>
        <begin position="527"/>
        <end position="547"/>
    </location>
</feature>
<dbReference type="SMART" id="SM00330">
    <property type="entry name" value="PIPKc"/>
    <property type="match status" value="1"/>
</dbReference>
<evidence type="ECO:0000313" key="5">
    <source>
        <dbReference type="EMBL" id="EGG16003.1"/>
    </source>
</evidence>
<dbReference type="EMBL" id="GL883025">
    <property type="protein sequence ID" value="EGG16003.1"/>
    <property type="molecule type" value="Genomic_DNA"/>
</dbReference>
<evidence type="ECO:0000259" key="4">
    <source>
        <dbReference type="PROSITE" id="PS51455"/>
    </source>
</evidence>
<feature type="region of interest" description="Disordered" evidence="3">
    <location>
        <begin position="933"/>
        <end position="994"/>
    </location>
</feature>
<dbReference type="InterPro" id="IPR027484">
    <property type="entry name" value="PInositol-4-P-5-kinase_N"/>
</dbReference>
<dbReference type="AlphaFoldDB" id="F4Q8A3"/>
<dbReference type="Pfam" id="PF01504">
    <property type="entry name" value="PIP5K"/>
    <property type="match status" value="1"/>
</dbReference>
<feature type="coiled-coil region" evidence="2">
    <location>
        <begin position="434"/>
        <end position="490"/>
    </location>
</feature>
<evidence type="ECO:0000256" key="3">
    <source>
        <dbReference type="SAM" id="MobiDB-lite"/>
    </source>
</evidence>
<proteinExistence type="predicted"/>
<gene>
    <name evidence="5" type="ORF">DFA_09675</name>
</gene>
<dbReference type="GO" id="GO:0046854">
    <property type="term" value="P:phosphatidylinositol phosphate biosynthetic process"/>
    <property type="evidence" value="ECO:0007669"/>
    <property type="project" value="TreeGrafter"/>
</dbReference>
<dbReference type="GO" id="GO:0005524">
    <property type="term" value="F:ATP binding"/>
    <property type="evidence" value="ECO:0007669"/>
    <property type="project" value="UniProtKB-UniRule"/>
</dbReference>
<dbReference type="OrthoDB" id="19735at2759"/>
<dbReference type="Gene3D" id="3.30.800.10">
    <property type="entry name" value="Phosphatidylinositol Phosphate Kinase II Beta"/>
    <property type="match status" value="1"/>
</dbReference>
<evidence type="ECO:0000256" key="1">
    <source>
        <dbReference type="PROSITE-ProRule" id="PRU00781"/>
    </source>
</evidence>
<dbReference type="SUPFAM" id="SSF56104">
    <property type="entry name" value="SAICAR synthase-like"/>
    <property type="match status" value="1"/>
</dbReference>
<dbReference type="Gene3D" id="3.30.810.10">
    <property type="entry name" value="2-Layer Sandwich"/>
    <property type="match status" value="2"/>
</dbReference>